<comment type="caution">
    <text evidence="1">The sequence shown here is derived from an EMBL/GenBank/DDBJ whole genome shotgun (WGS) entry which is preliminary data.</text>
</comment>
<keyword evidence="2" id="KW-1185">Reference proteome</keyword>
<protein>
    <submittedName>
        <fullName evidence="1">Unnamed protein product</fullName>
    </submittedName>
</protein>
<dbReference type="EMBL" id="BSXV01004642">
    <property type="protein sequence ID" value="GMF00939.1"/>
    <property type="molecule type" value="Genomic_DNA"/>
</dbReference>
<evidence type="ECO:0000313" key="1">
    <source>
        <dbReference type="EMBL" id="GMF00939.1"/>
    </source>
</evidence>
<proteinExistence type="predicted"/>
<sequence>MVKNQKLNCFIDIDLSKSPSSSSSSSSSSSTRGNKKNEEQPKYTLGYFMKNLSVTANIFKSLHSSPPPHSLNSDTLGNGNESQQINFEEFLRAQQAHSFKYSLGFKEKLIICGLMNELQIIKFNDSNKQLMVSQAVNNASGDSGSVNNINTTTSVGTTAGLGLGNASSGGNSTTISNSRINQVAIQNGLFKDNKKFLHNAIILANRTFNYGYNFYESAVINNSNSAINGSNHRYFNTLSNNSNGSNNGSNKLKQNNTLNTDSTIGLLNDGFSDGSEKIPDPASASNQTSISTSNTTTSPSIC</sequence>
<dbReference type="Proteomes" id="UP001165101">
    <property type="component" value="Unassembled WGS sequence"/>
</dbReference>
<gene>
    <name evidence="1" type="ORF">Cboi01_000569800</name>
</gene>
<name>A0ACB5U444_CANBO</name>
<accession>A0ACB5U444</accession>
<organism evidence="1 2">
    <name type="scientific">Candida boidinii</name>
    <name type="common">Yeast</name>
    <dbReference type="NCBI Taxonomy" id="5477"/>
    <lineage>
        <taxon>Eukaryota</taxon>
        <taxon>Fungi</taxon>
        <taxon>Dikarya</taxon>
        <taxon>Ascomycota</taxon>
        <taxon>Saccharomycotina</taxon>
        <taxon>Pichiomycetes</taxon>
        <taxon>Pichiales</taxon>
        <taxon>Pichiaceae</taxon>
        <taxon>Ogataea</taxon>
        <taxon>Ogataea/Candida clade</taxon>
    </lineage>
</organism>
<reference evidence="1" key="1">
    <citation type="submission" date="2023-04" db="EMBL/GenBank/DDBJ databases">
        <title>Candida boidinii NBRC 1967.</title>
        <authorList>
            <person name="Ichikawa N."/>
            <person name="Sato H."/>
            <person name="Tonouchi N."/>
        </authorList>
    </citation>
    <scope>NUCLEOTIDE SEQUENCE</scope>
    <source>
        <strain evidence="1">NBRC 1967</strain>
    </source>
</reference>
<evidence type="ECO:0000313" key="2">
    <source>
        <dbReference type="Proteomes" id="UP001165101"/>
    </source>
</evidence>